<gene>
    <name evidence="5" type="ORF">ICL16_11860</name>
</gene>
<dbReference type="InterPro" id="IPR017853">
    <property type="entry name" value="GH"/>
</dbReference>
<organism evidence="5 6">
    <name type="scientific">Iningainema tapete BLCC-T55</name>
    <dbReference type="NCBI Taxonomy" id="2748662"/>
    <lineage>
        <taxon>Bacteria</taxon>
        <taxon>Bacillati</taxon>
        <taxon>Cyanobacteriota</taxon>
        <taxon>Cyanophyceae</taxon>
        <taxon>Nostocales</taxon>
        <taxon>Scytonemataceae</taxon>
        <taxon>Iningainema tapete</taxon>
    </lineage>
</organism>
<keyword evidence="2 3" id="KW-0326">Glycosidase</keyword>
<dbReference type="AlphaFoldDB" id="A0A8J6XKY2"/>
<comment type="caution">
    <text evidence="5">The sequence shown here is derived from an EMBL/GenBank/DDBJ whole genome shotgun (WGS) entry which is preliminary data.</text>
</comment>
<protein>
    <submittedName>
        <fullName evidence="5">Cellulase family glycosylhydrolase</fullName>
    </submittedName>
</protein>
<dbReference type="EMBL" id="JACXAE010000043">
    <property type="protein sequence ID" value="MBD2772746.1"/>
    <property type="molecule type" value="Genomic_DNA"/>
</dbReference>
<evidence type="ECO:0000256" key="1">
    <source>
        <dbReference type="ARBA" id="ARBA00022801"/>
    </source>
</evidence>
<dbReference type="GO" id="GO:0004553">
    <property type="term" value="F:hydrolase activity, hydrolyzing O-glycosyl compounds"/>
    <property type="evidence" value="ECO:0007669"/>
    <property type="project" value="InterPro"/>
</dbReference>
<comment type="similarity">
    <text evidence="3">Belongs to the glycosyl hydrolase 5 (cellulase A) family.</text>
</comment>
<evidence type="ECO:0000313" key="5">
    <source>
        <dbReference type="EMBL" id="MBD2772746.1"/>
    </source>
</evidence>
<proteinExistence type="inferred from homology"/>
<dbReference type="RefSeq" id="WP_190827706.1">
    <property type="nucleotide sequence ID" value="NZ_CAWPPI010000043.1"/>
</dbReference>
<dbReference type="Pfam" id="PF00150">
    <property type="entry name" value="Cellulase"/>
    <property type="match status" value="1"/>
</dbReference>
<keyword evidence="6" id="KW-1185">Reference proteome</keyword>
<evidence type="ECO:0000313" key="6">
    <source>
        <dbReference type="Proteomes" id="UP000629098"/>
    </source>
</evidence>
<dbReference type="PANTHER" id="PTHR34142">
    <property type="entry name" value="ENDO-BETA-1,4-GLUCANASE A"/>
    <property type="match status" value="1"/>
</dbReference>
<reference evidence="5" key="1">
    <citation type="submission" date="2020-09" db="EMBL/GenBank/DDBJ databases">
        <title>Iningainema tapete sp. nov. (Scytonemataceae, Cyanobacteria) from greenhouses in central Florida (USA) produces two types of nodularin with biosynthetic potential for microcystin-LR and anabaenopeptins.</title>
        <authorList>
            <person name="Berthold D.E."/>
            <person name="Lefler F.W."/>
            <person name="Huang I.-S."/>
            <person name="Abdulla H."/>
            <person name="Zimba P.V."/>
            <person name="Laughinghouse H.D. IV."/>
        </authorList>
    </citation>
    <scope>NUCLEOTIDE SEQUENCE</scope>
    <source>
        <strain evidence="5">BLCCT55</strain>
    </source>
</reference>
<dbReference type="Gene3D" id="3.20.20.80">
    <property type="entry name" value="Glycosidases"/>
    <property type="match status" value="1"/>
</dbReference>
<feature type="domain" description="Glycoside hydrolase family 5" evidence="4">
    <location>
        <begin position="74"/>
        <end position="342"/>
    </location>
</feature>
<dbReference type="GO" id="GO:0009251">
    <property type="term" value="P:glucan catabolic process"/>
    <property type="evidence" value="ECO:0007669"/>
    <property type="project" value="TreeGrafter"/>
</dbReference>
<evidence type="ECO:0000256" key="3">
    <source>
        <dbReference type="RuleBase" id="RU361153"/>
    </source>
</evidence>
<dbReference type="SUPFAM" id="SSF51445">
    <property type="entry name" value="(Trans)glycosidases"/>
    <property type="match status" value="1"/>
</dbReference>
<dbReference type="Proteomes" id="UP000629098">
    <property type="component" value="Unassembled WGS sequence"/>
</dbReference>
<sequence length="372" mass="42415">MTINTNLKPFKRSSRIFFLLTFFLTLLLSVSGGFHFDKVEAQTTGFSVKGTQIFDPEQKSFIPLGANLVGWNYYGWDTEAQSTLQDVDKVEKVWNFNIIRASAGLKEQVWEGRTYSTKTWQNNRQEALSALDKIVDTYTKRKIVVMLEAHDWTCEFPKGNDINLLKDFWFTLAKRYNNNPYVWFNLLNEPGFTPGRVEPEWITTHQQLIKTIRTDAKANNIIVVDGTQCGQDAGIWGTESIPEQNSAILSHGKELKQFDGKVFPNIVFSLHMYDQWGYQGQRMDSKLSDYLDRVHAKGHAILIGEVGDRGQGDTNHRETTGTAFRVAPQKGVGILAWHFQPKDGFSLVKDRNAEPSPSNLTPGFGQYFWDAR</sequence>
<accession>A0A8J6XKY2</accession>
<evidence type="ECO:0000259" key="4">
    <source>
        <dbReference type="Pfam" id="PF00150"/>
    </source>
</evidence>
<evidence type="ECO:0000256" key="2">
    <source>
        <dbReference type="ARBA" id="ARBA00023295"/>
    </source>
</evidence>
<keyword evidence="1 3" id="KW-0378">Hydrolase</keyword>
<dbReference type="InterPro" id="IPR001547">
    <property type="entry name" value="Glyco_hydro_5"/>
</dbReference>
<dbReference type="PANTHER" id="PTHR34142:SF1">
    <property type="entry name" value="GLYCOSIDE HYDROLASE FAMILY 5 DOMAIN-CONTAINING PROTEIN"/>
    <property type="match status" value="1"/>
</dbReference>
<name>A0A8J6XKY2_9CYAN</name>